<protein>
    <submittedName>
        <fullName evidence="1">Uncharacterized protein</fullName>
    </submittedName>
</protein>
<proteinExistence type="predicted"/>
<comment type="caution">
    <text evidence="1">The sequence shown here is derived from an EMBL/GenBank/DDBJ whole genome shotgun (WGS) entry which is preliminary data.</text>
</comment>
<sequence>MGRGDLTQAARANFSLRCALQIHTIINYYRASLRRKSQTLYTAGAIDEDASGQGVVQAGSTTIRPETSVD</sequence>
<dbReference type="Proteomes" id="UP000324748">
    <property type="component" value="Unassembled WGS sequence"/>
</dbReference>
<accession>A0A5B0QM25</accession>
<organism evidence="1 2">
    <name type="scientific">Puccinia graminis f. sp. tritici</name>
    <dbReference type="NCBI Taxonomy" id="56615"/>
    <lineage>
        <taxon>Eukaryota</taxon>
        <taxon>Fungi</taxon>
        <taxon>Dikarya</taxon>
        <taxon>Basidiomycota</taxon>
        <taxon>Pucciniomycotina</taxon>
        <taxon>Pucciniomycetes</taxon>
        <taxon>Pucciniales</taxon>
        <taxon>Pucciniaceae</taxon>
        <taxon>Puccinia</taxon>
    </lineage>
</organism>
<dbReference type="AlphaFoldDB" id="A0A5B0QM25"/>
<evidence type="ECO:0000313" key="1">
    <source>
        <dbReference type="EMBL" id="KAA1114296.1"/>
    </source>
</evidence>
<dbReference type="EMBL" id="VSWC01000014">
    <property type="protein sequence ID" value="KAA1114296.1"/>
    <property type="molecule type" value="Genomic_DNA"/>
</dbReference>
<name>A0A5B0QM25_PUCGR</name>
<keyword evidence="2" id="KW-1185">Reference proteome</keyword>
<evidence type="ECO:0000313" key="2">
    <source>
        <dbReference type="Proteomes" id="UP000324748"/>
    </source>
</evidence>
<reference evidence="1 2" key="1">
    <citation type="submission" date="2019-05" db="EMBL/GenBank/DDBJ databases">
        <title>Emergence of the Ug99 lineage of the wheat stem rust pathogen through somatic hybridization.</title>
        <authorList>
            <person name="Li F."/>
            <person name="Upadhyaya N.M."/>
            <person name="Sperschneider J."/>
            <person name="Matny O."/>
            <person name="Nguyen-Phuc H."/>
            <person name="Mago R."/>
            <person name="Raley C."/>
            <person name="Miller M.E."/>
            <person name="Silverstein K.A.T."/>
            <person name="Henningsen E."/>
            <person name="Hirsch C.D."/>
            <person name="Visser B."/>
            <person name="Pretorius Z.A."/>
            <person name="Steffenson B.J."/>
            <person name="Schwessinger B."/>
            <person name="Dodds P.N."/>
            <person name="Figueroa M."/>
        </authorList>
    </citation>
    <scope>NUCLEOTIDE SEQUENCE [LARGE SCALE GENOMIC DNA]</scope>
    <source>
        <strain evidence="1">21-0</strain>
    </source>
</reference>
<gene>
    <name evidence="1" type="ORF">PGT21_003226</name>
</gene>